<dbReference type="RefSeq" id="WP_022561639.1">
    <property type="nucleotide sequence ID" value="NZ_LK391965.1"/>
</dbReference>
<evidence type="ECO:0000313" key="1">
    <source>
        <dbReference type="EMBL" id="CCO49678.1"/>
    </source>
</evidence>
<proteinExistence type="predicted"/>
<gene>
    <name evidence="1" type="ORF">VIBNISOn1_850016</name>
</gene>
<dbReference type="Proteomes" id="UP000018211">
    <property type="component" value="Unassembled WGS sequence"/>
</dbReference>
<reference evidence="1 2" key="1">
    <citation type="journal article" date="2013" name="ISME J.">
        <title>Comparative genomics of pathogenic lineages of Vibrio nigripulchritudo identifies virulence-associated traits.</title>
        <authorList>
            <person name="Goudenege D."/>
            <person name="Labreuche Y."/>
            <person name="Krin E."/>
            <person name="Ansquer D."/>
            <person name="Mangenot S."/>
            <person name="Calteau A."/>
            <person name="Medigue C."/>
            <person name="Mazel D."/>
            <person name="Polz M.F."/>
            <person name="Le Roux F."/>
        </authorList>
    </citation>
    <scope>NUCLEOTIDE SEQUENCE [LARGE SCALE GENOMIC DNA]</scope>
    <source>
        <strain evidence="1 2">SOn1</strain>
    </source>
</reference>
<accession>A0AAV2VYJ3</accession>
<dbReference type="GeneID" id="97544428"/>
<dbReference type="EMBL" id="CAOF01000181">
    <property type="protein sequence ID" value="CCO49678.1"/>
    <property type="molecule type" value="Genomic_DNA"/>
</dbReference>
<organism evidence="1 2">
    <name type="scientific">Vibrio nigripulchritudo SOn1</name>
    <dbReference type="NCBI Taxonomy" id="1238450"/>
    <lineage>
        <taxon>Bacteria</taxon>
        <taxon>Pseudomonadati</taxon>
        <taxon>Pseudomonadota</taxon>
        <taxon>Gammaproteobacteria</taxon>
        <taxon>Vibrionales</taxon>
        <taxon>Vibrionaceae</taxon>
        <taxon>Vibrio</taxon>
    </lineage>
</organism>
<dbReference type="AlphaFoldDB" id="A0AAV2VYJ3"/>
<name>A0AAV2VYJ3_9VIBR</name>
<evidence type="ECO:0000313" key="2">
    <source>
        <dbReference type="Proteomes" id="UP000018211"/>
    </source>
</evidence>
<comment type="caution">
    <text evidence="1">The sequence shown here is derived from an EMBL/GenBank/DDBJ whole genome shotgun (WGS) entry which is preliminary data.</text>
</comment>
<protein>
    <submittedName>
        <fullName evidence="1">Uncharacterized protein</fullName>
    </submittedName>
</protein>
<sequence length="48" mass="5555">MKTKLFLLVVGVLATVANLEDERYWAAAMIFATIAYYVMKHFRSREAD</sequence>